<dbReference type="Proteomes" id="UP001497522">
    <property type="component" value="Chromosome 11"/>
</dbReference>
<sequence length="107" mass="12423">MVCSSAVETFAETFIAMAIRTKHQQGCAAAAATNERRKQARRDKRDDDPIQEQRAKRRRSAQSYPFSRNENRRASSEPASEEVSDRRRWCVRRTDELSVFFLLARNS</sequence>
<keyword evidence="3" id="KW-1185">Reference proteome</keyword>
<gene>
    <name evidence="2" type="ORF">CSSPJE1EN2_LOCUS3688</name>
</gene>
<proteinExistence type="predicted"/>
<evidence type="ECO:0000313" key="2">
    <source>
        <dbReference type="EMBL" id="CAK9860693.1"/>
    </source>
</evidence>
<evidence type="ECO:0000256" key="1">
    <source>
        <dbReference type="SAM" id="MobiDB-lite"/>
    </source>
</evidence>
<feature type="region of interest" description="Disordered" evidence="1">
    <location>
        <begin position="28"/>
        <end position="87"/>
    </location>
</feature>
<protein>
    <submittedName>
        <fullName evidence="2">Uncharacterized protein</fullName>
    </submittedName>
</protein>
<evidence type="ECO:0000313" key="3">
    <source>
        <dbReference type="Proteomes" id="UP001497522"/>
    </source>
</evidence>
<feature type="compositionally biased region" description="Basic and acidic residues" evidence="1">
    <location>
        <begin position="43"/>
        <end position="54"/>
    </location>
</feature>
<dbReference type="EMBL" id="OZ023712">
    <property type="protein sequence ID" value="CAK9860693.1"/>
    <property type="molecule type" value="Genomic_DNA"/>
</dbReference>
<accession>A0ABP1ADU5</accession>
<reference evidence="2" key="1">
    <citation type="submission" date="2024-03" db="EMBL/GenBank/DDBJ databases">
        <authorList>
            <consortium name="ELIXIR-Norway"/>
            <consortium name="Elixir Norway"/>
        </authorList>
    </citation>
    <scope>NUCLEOTIDE SEQUENCE</scope>
</reference>
<organism evidence="2 3">
    <name type="scientific">Sphagnum jensenii</name>
    <dbReference type="NCBI Taxonomy" id="128206"/>
    <lineage>
        <taxon>Eukaryota</taxon>
        <taxon>Viridiplantae</taxon>
        <taxon>Streptophyta</taxon>
        <taxon>Embryophyta</taxon>
        <taxon>Bryophyta</taxon>
        <taxon>Sphagnophytina</taxon>
        <taxon>Sphagnopsida</taxon>
        <taxon>Sphagnales</taxon>
        <taxon>Sphagnaceae</taxon>
        <taxon>Sphagnum</taxon>
    </lineage>
</organism>
<name>A0ABP1ADU5_9BRYO</name>